<evidence type="ECO:0000256" key="3">
    <source>
        <dbReference type="ARBA" id="ARBA00022543"/>
    </source>
</evidence>
<dbReference type="InterPro" id="IPR011102">
    <property type="entry name" value="Sig_transdc_His_kinase_HWE"/>
</dbReference>
<dbReference type="InterPro" id="IPR000700">
    <property type="entry name" value="PAS-assoc_C"/>
</dbReference>
<evidence type="ECO:0000256" key="1">
    <source>
        <dbReference type="ARBA" id="ARBA00000085"/>
    </source>
</evidence>
<evidence type="ECO:0000256" key="12">
    <source>
        <dbReference type="ARBA" id="ARBA00022840"/>
    </source>
</evidence>
<keyword evidence="13" id="KW-0157">Chromophore</keyword>
<keyword evidence="5" id="KW-0716">Sensory transduction</keyword>
<dbReference type="SMART" id="SM00911">
    <property type="entry name" value="HWE_HK"/>
    <property type="match status" value="1"/>
</dbReference>
<dbReference type="EC" id="2.7.13.3" evidence="2"/>
<evidence type="ECO:0000256" key="13">
    <source>
        <dbReference type="ARBA" id="ARBA00022991"/>
    </source>
</evidence>
<keyword evidence="7" id="KW-0288">FMN</keyword>
<evidence type="ECO:0000313" key="18">
    <source>
        <dbReference type="EMBL" id="MEJ6010877.1"/>
    </source>
</evidence>
<dbReference type="InterPro" id="IPR036890">
    <property type="entry name" value="HATPase_C_sf"/>
</dbReference>
<evidence type="ECO:0000313" key="19">
    <source>
        <dbReference type="Proteomes" id="UP001379235"/>
    </source>
</evidence>
<protein>
    <recommendedName>
        <fullName evidence="2">histidine kinase</fullName>
        <ecNumber evidence="2">2.7.13.3</ecNumber>
    </recommendedName>
</protein>
<evidence type="ECO:0000259" key="17">
    <source>
        <dbReference type="PROSITE" id="PS50113"/>
    </source>
</evidence>
<dbReference type="InterPro" id="IPR001610">
    <property type="entry name" value="PAC"/>
</dbReference>
<evidence type="ECO:0000256" key="10">
    <source>
        <dbReference type="ARBA" id="ARBA00022741"/>
    </source>
</evidence>
<keyword evidence="3" id="KW-0600">Photoreceptor protein</keyword>
<evidence type="ECO:0000256" key="9">
    <source>
        <dbReference type="ARBA" id="ARBA00022737"/>
    </source>
</evidence>
<evidence type="ECO:0000256" key="7">
    <source>
        <dbReference type="ARBA" id="ARBA00022643"/>
    </source>
</evidence>
<proteinExistence type="predicted"/>
<evidence type="ECO:0000256" key="15">
    <source>
        <dbReference type="ARBA" id="ARBA00023170"/>
    </source>
</evidence>
<dbReference type="Pfam" id="PF07536">
    <property type="entry name" value="HWE_HK"/>
    <property type="match status" value="1"/>
</dbReference>
<dbReference type="Gene3D" id="3.30.565.10">
    <property type="entry name" value="Histidine kinase-like ATPase, C-terminal domain"/>
    <property type="match status" value="1"/>
</dbReference>
<dbReference type="PROSITE" id="PS50113">
    <property type="entry name" value="PAC"/>
    <property type="match status" value="2"/>
</dbReference>
<keyword evidence="4" id="KW-0597">Phosphoprotein</keyword>
<name>A0ABU8SA86_9SPHN</name>
<dbReference type="PANTHER" id="PTHR41523:SF7">
    <property type="entry name" value="HISTIDINE KINASE"/>
    <property type="match status" value="1"/>
</dbReference>
<keyword evidence="19" id="KW-1185">Reference proteome</keyword>
<dbReference type="CDD" id="cd00130">
    <property type="entry name" value="PAS"/>
    <property type="match status" value="2"/>
</dbReference>
<dbReference type="InterPro" id="IPR013767">
    <property type="entry name" value="PAS_fold"/>
</dbReference>
<gene>
    <name evidence="18" type="ORF">WG900_13225</name>
</gene>
<dbReference type="Pfam" id="PF08447">
    <property type="entry name" value="PAS_3"/>
    <property type="match status" value="1"/>
</dbReference>
<dbReference type="InterPro" id="IPR013655">
    <property type="entry name" value="PAS_fold_3"/>
</dbReference>
<keyword evidence="14" id="KW-0843">Virulence</keyword>
<evidence type="ECO:0000256" key="14">
    <source>
        <dbReference type="ARBA" id="ARBA00023026"/>
    </source>
</evidence>
<evidence type="ECO:0000256" key="5">
    <source>
        <dbReference type="ARBA" id="ARBA00022606"/>
    </source>
</evidence>
<feature type="domain" description="PAS" evidence="16">
    <location>
        <begin position="3"/>
        <end position="72"/>
    </location>
</feature>
<dbReference type="RefSeq" id="WP_339967709.1">
    <property type="nucleotide sequence ID" value="NZ_JBBHJY010000006.1"/>
</dbReference>
<dbReference type="SMART" id="SM00091">
    <property type="entry name" value="PAS"/>
    <property type="match status" value="2"/>
</dbReference>
<feature type="domain" description="PAC" evidence="17">
    <location>
        <begin position="76"/>
        <end position="128"/>
    </location>
</feature>
<evidence type="ECO:0000256" key="4">
    <source>
        <dbReference type="ARBA" id="ARBA00022553"/>
    </source>
</evidence>
<dbReference type="InterPro" id="IPR000014">
    <property type="entry name" value="PAS"/>
</dbReference>
<evidence type="ECO:0000256" key="6">
    <source>
        <dbReference type="ARBA" id="ARBA00022630"/>
    </source>
</evidence>
<keyword evidence="9" id="KW-0677">Repeat</keyword>
<keyword evidence="12" id="KW-0067">ATP-binding</keyword>
<comment type="caution">
    <text evidence="18">The sequence shown here is derived from an EMBL/GenBank/DDBJ whole genome shotgun (WGS) entry which is preliminary data.</text>
</comment>
<dbReference type="SUPFAM" id="SSF55785">
    <property type="entry name" value="PYP-like sensor domain (PAS domain)"/>
    <property type="match status" value="2"/>
</dbReference>
<evidence type="ECO:0000256" key="11">
    <source>
        <dbReference type="ARBA" id="ARBA00022777"/>
    </source>
</evidence>
<dbReference type="InterPro" id="IPR035965">
    <property type="entry name" value="PAS-like_dom_sf"/>
</dbReference>
<organism evidence="18 19">
    <name type="scientific">Novosphingobium aquae</name>
    <dbReference type="NCBI Taxonomy" id="3133435"/>
    <lineage>
        <taxon>Bacteria</taxon>
        <taxon>Pseudomonadati</taxon>
        <taxon>Pseudomonadota</taxon>
        <taxon>Alphaproteobacteria</taxon>
        <taxon>Sphingomonadales</taxon>
        <taxon>Sphingomonadaceae</taxon>
        <taxon>Novosphingobium</taxon>
    </lineage>
</organism>
<evidence type="ECO:0000256" key="2">
    <source>
        <dbReference type="ARBA" id="ARBA00012438"/>
    </source>
</evidence>
<feature type="domain" description="PAC" evidence="17">
    <location>
        <begin position="200"/>
        <end position="254"/>
    </location>
</feature>
<dbReference type="Pfam" id="PF00989">
    <property type="entry name" value="PAS"/>
    <property type="match status" value="1"/>
</dbReference>
<reference evidence="18 19" key="1">
    <citation type="submission" date="2024-03" db="EMBL/GenBank/DDBJ databases">
        <authorList>
            <person name="Jo J.-H."/>
        </authorList>
    </citation>
    <scope>NUCLEOTIDE SEQUENCE [LARGE SCALE GENOMIC DNA]</scope>
    <source>
        <strain evidence="18 19">AS3R-12</strain>
    </source>
</reference>
<evidence type="ECO:0000259" key="16">
    <source>
        <dbReference type="PROSITE" id="PS50112"/>
    </source>
</evidence>
<evidence type="ECO:0000256" key="8">
    <source>
        <dbReference type="ARBA" id="ARBA00022679"/>
    </source>
</evidence>
<keyword evidence="8" id="KW-0808">Transferase</keyword>
<keyword evidence="15" id="KW-0675">Receptor</keyword>
<sequence length="441" mass="49440">MSPEALYAAIIESSDAAIIAKSLDGTVLTWNAGAERIFGWTAEEMVGHTIRRLLPDDRQHEEDEILARISRGERISTFETERVRKDGTRVQIAVLISPVVGQDGSIVAASKMARDITAEKQLRETLQTTEQRFRLMADNISQLAWIAEADGAIHWYNQRWYDYTGTTLEEMDGWGWQKIHHPDHVEPVTERFRQCIASGEEWEDTFPLRGADGEYRWFLSRAVPLRDDSGQIMCWFGTNTDITERRAAERQIELLLREVNHRSKNMLAIIQSMARRTLGTDSPFVPKLEARIAAMSANQDLLVDRDWRPVPIVALLDSQLGMLGDARAQVHYDGPALNLLPAAGEAIAMAVHEMATNAEKYGALSVPTGRIDIEWTLSDGQFTMRWTESGGPPVKQPEREGFGSKILVAVPKGKLRGEVDVDYLPEGFVWSLSCSATHAVD</sequence>
<comment type="catalytic activity">
    <reaction evidence="1">
        <text>ATP + protein L-histidine = ADP + protein N-phospho-L-histidine.</text>
        <dbReference type="EC" id="2.7.13.3"/>
    </reaction>
</comment>
<dbReference type="EMBL" id="JBBHJY010000006">
    <property type="protein sequence ID" value="MEJ6010877.1"/>
    <property type="molecule type" value="Genomic_DNA"/>
</dbReference>
<dbReference type="SMART" id="SM00086">
    <property type="entry name" value="PAC"/>
    <property type="match status" value="2"/>
</dbReference>
<keyword evidence="11" id="KW-0418">Kinase</keyword>
<dbReference type="Proteomes" id="UP001379235">
    <property type="component" value="Unassembled WGS sequence"/>
</dbReference>
<feature type="domain" description="PAS" evidence="16">
    <location>
        <begin position="129"/>
        <end position="199"/>
    </location>
</feature>
<dbReference type="Gene3D" id="3.30.450.20">
    <property type="entry name" value="PAS domain"/>
    <property type="match status" value="2"/>
</dbReference>
<dbReference type="PROSITE" id="PS50112">
    <property type="entry name" value="PAS"/>
    <property type="match status" value="2"/>
</dbReference>
<keyword evidence="10" id="KW-0547">Nucleotide-binding</keyword>
<dbReference type="NCBIfam" id="TIGR00229">
    <property type="entry name" value="sensory_box"/>
    <property type="match status" value="2"/>
</dbReference>
<accession>A0ABU8SA86</accession>
<dbReference type="PANTHER" id="PTHR41523">
    <property type="entry name" value="TWO-COMPONENT SYSTEM SENSOR PROTEIN"/>
    <property type="match status" value="1"/>
</dbReference>
<keyword evidence="6" id="KW-0285">Flavoprotein</keyword>